<gene>
    <name evidence="3" type="ORF">EUTSA_v10017071mg</name>
</gene>
<dbReference type="SMART" id="SM00061">
    <property type="entry name" value="MATH"/>
    <property type="match status" value="1"/>
</dbReference>
<dbReference type="Pfam" id="PF22486">
    <property type="entry name" value="MATH_2"/>
    <property type="match status" value="1"/>
</dbReference>
<evidence type="ECO:0000313" key="4">
    <source>
        <dbReference type="Proteomes" id="UP000030689"/>
    </source>
</evidence>
<dbReference type="InterPro" id="IPR050804">
    <property type="entry name" value="MCC"/>
</dbReference>
<dbReference type="Gene3D" id="2.60.210.10">
    <property type="entry name" value="Apoptosis, Tumor Necrosis Factor Receptor Associated Protein 2, Chain A"/>
    <property type="match status" value="1"/>
</dbReference>
<dbReference type="KEGG" id="eus:EUTSA_v10017071mg"/>
<dbReference type="Proteomes" id="UP000030689">
    <property type="component" value="Unassembled WGS sequence"/>
</dbReference>
<organism evidence="3 4">
    <name type="scientific">Eutrema salsugineum</name>
    <name type="common">Saltwater cress</name>
    <name type="synonym">Sisymbrium salsugineum</name>
    <dbReference type="NCBI Taxonomy" id="72664"/>
    <lineage>
        <taxon>Eukaryota</taxon>
        <taxon>Viridiplantae</taxon>
        <taxon>Streptophyta</taxon>
        <taxon>Embryophyta</taxon>
        <taxon>Tracheophyta</taxon>
        <taxon>Spermatophyta</taxon>
        <taxon>Magnoliopsida</taxon>
        <taxon>eudicotyledons</taxon>
        <taxon>Gunneridae</taxon>
        <taxon>Pentapetalae</taxon>
        <taxon>rosids</taxon>
        <taxon>malvids</taxon>
        <taxon>Brassicales</taxon>
        <taxon>Brassicaceae</taxon>
        <taxon>Eutremeae</taxon>
        <taxon>Eutrema</taxon>
    </lineage>
</organism>
<keyword evidence="1" id="KW-0175">Coiled coil</keyword>
<dbReference type="PANTHER" id="PTHR46236:SF26">
    <property type="entry name" value="MATH DOMAIN-CONTAINING PROTEIN"/>
    <property type="match status" value="1"/>
</dbReference>
<dbReference type="CDD" id="cd00121">
    <property type="entry name" value="MATH"/>
    <property type="match status" value="1"/>
</dbReference>
<dbReference type="EMBL" id="KI517385">
    <property type="protein sequence ID" value="ESQ52956.1"/>
    <property type="molecule type" value="Genomic_DNA"/>
</dbReference>
<reference evidence="3 4" key="1">
    <citation type="journal article" date="2013" name="Front. Plant Sci.">
        <title>The Reference Genome of the Halophytic Plant Eutrema salsugineum.</title>
        <authorList>
            <person name="Yang R."/>
            <person name="Jarvis D.E."/>
            <person name="Chen H."/>
            <person name="Beilstein M.A."/>
            <person name="Grimwood J."/>
            <person name="Jenkins J."/>
            <person name="Shu S."/>
            <person name="Prochnik S."/>
            <person name="Xin M."/>
            <person name="Ma C."/>
            <person name="Schmutz J."/>
            <person name="Wing R.A."/>
            <person name="Mitchell-Olds T."/>
            <person name="Schumaker K.S."/>
            <person name="Wang X."/>
        </authorList>
    </citation>
    <scope>NUCLEOTIDE SEQUENCE [LARGE SCALE GENOMIC DNA]</scope>
</reference>
<dbReference type="OrthoDB" id="1086031at2759"/>
<proteinExistence type="predicted"/>
<accession>V4P0Z9</accession>
<dbReference type="PANTHER" id="PTHR46236">
    <property type="entry name" value="TRAF-LIKE SUPERFAMILY PROTEIN"/>
    <property type="match status" value="1"/>
</dbReference>
<dbReference type="Gramene" id="ESQ52956">
    <property type="protein sequence ID" value="ESQ52956"/>
    <property type="gene ID" value="EUTSA_v10017071mg"/>
</dbReference>
<evidence type="ECO:0000313" key="3">
    <source>
        <dbReference type="EMBL" id="ESQ52956.1"/>
    </source>
</evidence>
<dbReference type="InterPro" id="IPR008974">
    <property type="entry name" value="TRAF-like"/>
</dbReference>
<dbReference type="PROSITE" id="PS50144">
    <property type="entry name" value="MATH"/>
    <property type="match status" value="1"/>
</dbReference>
<dbReference type="SUPFAM" id="SSF49599">
    <property type="entry name" value="TRAF domain-like"/>
    <property type="match status" value="1"/>
</dbReference>
<dbReference type="InterPro" id="IPR002083">
    <property type="entry name" value="MATH/TRAF_dom"/>
</dbReference>
<feature type="domain" description="MATH" evidence="2">
    <location>
        <begin position="8"/>
        <end position="131"/>
    </location>
</feature>
<dbReference type="eggNOG" id="KOG1987">
    <property type="taxonomic scope" value="Eukaryota"/>
</dbReference>
<evidence type="ECO:0000256" key="1">
    <source>
        <dbReference type="ARBA" id="ARBA00023054"/>
    </source>
</evidence>
<sequence>METESTKTLTFKWEIDNFSNRNGLIESDIFSSGGCEWCLEVYPKGNYVDDHLALFLSVAKPGSLLPGWRRRATYHFVLLNQSGKVLARTAEERRSFSAEVSCWGYQRMLPLSKLQEEGSLKNNKLTIQVYINLVEVIHEGKSTENEMVAVSGFHVLNTQVISVSKIFAQHPDVAVGIRSDIKEVKTAYMNILLGLIETLGKPPQSLSETEINNADSDLRELTEAGFKLDWLKSKLEEVSLERKKAVSFYSCRFIDFLIRRFFLSCFLISKH</sequence>
<name>V4P0Z9_EUTSA</name>
<dbReference type="AlphaFoldDB" id="V4P0Z9"/>
<dbReference type="OMA" id="SKIFAQH"/>
<evidence type="ECO:0000259" key="2">
    <source>
        <dbReference type="PROSITE" id="PS50144"/>
    </source>
</evidence>
<protein>
    <recommendedName>
        <fullName evidence="2">MATH domain-containing protein</fullName>
    </recommendedName>
</protein>
<keyword evidence="4" id="KW-1185">Reference proteome</keyword>